<dbReference type="Proteomes" id="UP000218231">
    <property type="component" value="Unassembled WGS sequence"/>
</dbReference>
<feature type="compositionally biased region" description="Basic and acidic residues" evidence="1">
    <location>
        <begin position="430"/>
        <end position="444"/>
    </location>
</feature>
<organism evidence="2 3">
    <name type="scientific">Diploscapter pachys</name>
    <dbReference type="NCBI Taxonomy" id="2018661"/>
    <lineage>
        <taxon>Eukaryota</taxon>
        <taxon>Metazoa</taxon>
        <taxon>Ecdysozoa</taxon>
        <taxon>Nematoda</taxon>
        <taxon>Chromadorea</taxon>
        <taxon>Rhabditida</taxon>
        <taxon>Rhabditina</taxon>
        <taxon>Rhabditomorpha</taxon>
        <taxon>Rhabditoidea</taxon>
        <taxon>Rhabditidae</taxon>
        <taxon>Diploscapter</taxon>
    </lineage>
</organism>
<feature type="compositionally biased region" description="Polar residues" evidence="1">
    <location>
        <begin position="1"/>
        <end position="14"/>
    </location>
</feature>
<feature type="compositionally biased region" description="Basic and acidic residues" evidence="1">
    <location>
        <begin position="1323"/>
        <end position="1336"/>
    </location>
</feature>
<accession>A0A2A2JD96</accession>
<feature type="region of interest" description="Disordered" evidence="1">
    <location>
        <begin position="924"/>
        <end position="1053"/>
    </location>
</feature>
<evidence type="ECO:0000256" key="1">
    <source>
        <dbReference type="SAM" id="MobiDB-lite"/>
    </source>
</evidence>
<sequence length="1827" mass="205406">MDSEQSQNNETLNMNDDDNEESQQDWSTISGTPPLIVAEEPDEDEHIPESSTSPPQLNAMEKMEDLPVEACKEEPMDETSATPAPIEPPQIVIEASQKAEDGINAVEEKPPVLTEQSQSTNREVDENQEIISHVEGSKTRETSQKFKTNLLTVCRRELENSTSDSEADTGKSSQNLPTQRSSSEEPVRRLKSPNLPQRTNFVKFVSASLEKKVESDSNAPHGNQTRQESSKDEAIISTPRISLNENMTIQEDSVASALQETPPISSSTPEPAIGKSPNVPTPGFSIFVDSPVSRKKQMERGNSFDRSSEKKTPVSSPIEMPNQFKYSPIIQNPETSPVWGSKFVQNPSPVELPRPTRPPIDRPSRLSSQPSDSPAKSSPISKPSPISRSSFRRSDEQKSGRKSSATPKNGSRFRYYNVPKRKSSSNSSKENAKLSREEREDIQKKKARRKTRLDAAVKKQELEFPWRELDGPADPDDPNFTMKDLPRWGWGWVRYKYRRNSSTQILNQHVDLIPSRCVLYRADDRQQAIVAQHEMNRRFYTNKDNKKSPSLCRYETQRQQAPLVARMLGKAKDETQIYSFMHLEKIQRDDTISNMDNGTDGVHSSSALEVKPLKFSKNDFAGLGKMDFVRLFACILCARIMKNPVCCFFNFNMNTRYYLPQPHEISSDEEELEEIFDLYGYTEEEKQAYLSASNQLPFPKIPKCDANFWRNCYERNGTMWNKEDSEPEDIPWKSVVSAVPLIDAQQMVPPDYELGHLTPSQRLRAYAHDYKKFQCNRRHMWPIVRRPDDAFWKRFFIRRKLERITGRVKHSSDEDLNESDLSDMDSDANELNKSDREVRNKACQYSDDEYKPFKWPPSVNPNVRRPYRRRRPFSVLSESRVTSRASEQQNDGKKQPLQISSDFMDEETEHSNLEAPPLLAYSDHLSGLDREGNDTPNSTTSGGDAGAVRRSTRPRKMTARAQRFRDTTTPKSNASGDEEYLNQPTKSRKRAKELQPTSGRNTADGGIGSGGGGQLKLATHRRSKRVVPKRYNQDEWAQELSDEDDGNDTEEADEDMRRLNVHGRGNNMLSWSGGKQICIPSNNEDDMFDDRSPVLMKMKATGLSEQGQMDAAGNIYVPNVQMNDSSGVQSNERAMPENLMDAVRLGNGSLEDTNARKGLMEELFRAKKRGRPSRVELEARRLKIQRYIEEHIIKNTDILKRNADCMKPFDEGLDELGASADSSSMMDAKRSRMETDPGSSQYKPLPPVPLKPQNLSTSAASSSSVSVNPRPSNQNSSSGNLKSPIASPERVEKAQELKQSQSSESLGSKSSPKSSPSKRSSKAGREEETSDSERGDRKTKRGRGRAKCMSTAEELESEEGEETTPQKRAGRKRTKRDSSEEYSDEGTIKGTRPQRAKRANKSFKEESDESDEPRSPITRGRKISQDRKRISTNQEMAEEASKKNDEKHMKDKAPASAMLQLPASAVPPSLILESSMERKNSSDASPPKLIAQSSGEATDNSDEMPVLQRMEPTPTESVSQPKPELVQQQQQTSQPNVSQSPSTAPIQQQCGVIQPYSTPTFLFQTAPDKMSTYQFLPGPDGTFQDYYPSPGSSIGPIDVHLQSISSGTQKIVKALPFRFENSNKQSFFRFAVPIEELQSPSNQFAGIMSPSNNVNLGSSTSQLNTPPANNSITITLVDGAKSVKEVLRDRVQMKQFNPRASGSSKLKQHERSSLPASAWIATFHPEFTPVLFGQTSSLQQSTDPDQNAFSPLPSSFERTSISGKSKAKFALSVKTTSKNDDIYSFEFPHVALPFDLTLGELRARRPDKTTFLSIFYSIRDKNVEDWP</sequence>
<keyword evidence="3" id="KW-1185">Reference proteome</keyword>
<feature type="compositionally biased region" description="Basic residues" evidence="1">
    <location>
        <begin position="1392"/>
        <end position="1401"/>
    </location>
</feature>
<feature type="compositionally biased region" description="Polar residues" evidence="1">
    <location>
        <begin position="876"/>
        <end position="889"/>
    </location>
</feature>
<feature type="compositionally biased region" description="Polar residues" evidence="1">
    <location>
        <begin position="216"/>
        <end position="227"/>
    </location>
</feature>
<feature type="compositionally biased region" description="Low complexity" evidence="1">
    <location>
        <begin position="367"/>
        <end position="389"/>
    </location>
</feature>
<feature type="region of interest" description="Disordered" evidence="1">
    <location>
        <begin position="106"/>
        <end position="145"/>
    </location>
</feature>
<feature type="compositionally biased region" description="Polar residues" evidence="1">
    <location>
        <begin position="239"/>
        <end position="259"/>
    </location>
</feature>
<evidence type="ECO:0000313" key="3">
    <source>
        <dbReference type="Proteomes" id="UP000218231"/>
    </source>
</evidence>
<feature type="region of interest" description="Disordered" evidence="1">
    <location>
        <begin position="807"/>
        <end position="839"/>
    </location>
</feature>
<feature type="compositionally biased region" description="Acidic residues" evidence="1">
    <location>
        <begin position="1036"/>
        <end position="1053"/>
    </location>
</feature>
<proteinExistence type="predicted"/>
<comment type="caution">
    <text evidence="2">The sequence shown here is derived from an EMBL/GenBank/DDBJ whole genome shotgun (WGS) entry which is preliminary data.</text>
</comment>
<feature type="compositionally biased region" description="Polar residues" evidence="1">
    <location>
        <begin position="160"/>
        <end position="181"/>
    </location>
</feature>
<gene>
    <name evidence="2" type="ORF">WR25_26462</name>
</gene>
<protein>
    <submittedName>
        <fullName evidence="2">Uncharacterized protein</fullName>
    </submittedName>
</protein>
<feature type="compositionally biased region" description="Gly residues" evidence="1">
    <location>
        <begin position="1005"/>
        <end position="1014"/>
    </location>
</feature>
<feature type="region of interest" description="Disordered" evidence="1">
    <location>
        <begin position="1216"/>
        <end position="1546"/>
    </location>
</feature>
<feature type="compositionally biased region" description="Basic and acidic residues" evidence="1">
    <location>
        <begin position="830"/>
        <end position="839"/>
    </location>
</feature>
<feature type="compositionally biased region" description="Acidic residues" evidence="1">
    <location>
        <begin position="1353"/>
        <end position="1362"/>
    </location>
</feature>
<reference evidence="2 3" key="1">
    <citation type="journal article" date="2017" name="Curr. Biol.">
        <title>Genome architecture and evolution of a unichromosomal asexual nematode.</title>
        <authorList>
            <person name="Fradin H."/>
            <person name="Zegar C."/>
            <person name="Gutwein M."/>
            <person name="Lucas J."/>
            <person name="Kovtun M."/>
            <person name="Corcoran D."/>
            <person name="Baugh L.R."/>
            <person name="Kiontke K."/>
            <person name="Gunsalus K."/>
            <person name="Fitch D.H."/>
            <person name="Piano F."/>
        </authorList>
    </citation>
    <scope>NUCLEOTIDE SEQUENCE [LARGE SCALE GENOMIC DNA]</scope>
    <source>
        <strain evidence="2">PF1309</strain>
    </source>
</reference>
<feature type="compositionally biased region" description="Acidic residues" evidence="1">
    <location>
        <begin position="814"/>
        <end position="828"/>
    </location>
</feature>
<dbReference type="EMBL" id="LIAE01010503">
    <property type="protein sequence ID" value="PAV59748.1"/>
    <property type="molecule type" value="Genomic_DNA"/>
</dbReference>
<feature type="compositionally biased region" description="Basic residues" evidence="1">
    <location>
        <begin position="1018"/>
        <end position="1028"/>
    </location>
</feature>
<name>A0A2A2JD96_9BILA</name>
<feature type="compositionally biased region" description="Low complexity" evidence="1">
    <location>
        <begin position="1527"/>
        <end position="1543"/>
    </location>
</feature>
<feature type="compositionally biased region" description="Basic and acidic residues" evidence="1">
    <location>
        <begin position="296"/>
        <end position="312"/>
    </location>
</feature>
<feature type="compositionally biased region" description="Low complexity" evidence="1">
    <location>
        <begin position="1253"/>
        <end position="1278"/>
    </location>
</feature>
<feature type="compositionally biased region" description="Basic and acidic residues" evidence="1">
    <location>
        <begin position="1439"/>
        <end position="1453"/>
    </location>
</feature>
<feature type="compositionally biased region" description="Basic and acidic residues" evidence="1">
    <location>
        <begin position="135"/>
        <end position="144"/>
    </location>
</feature>
<feature type="region of interest" description="Disordered" evidence="1">
    <location>
        <begin position="1"/>
        <end position="62"/>
    </location>
</feature>
<feature type="compositionally biased region" description="Low complexity" evidence="1">
    <location>
        <begin position="1297"/>
        <end position="1318"/>
    </location>
</feature>
<evidence type="ECO:0000313" key="2">
    <source>
        <dbReference type="EMBL" id="PAV59748.1"/>
    </source>
</evidence>
<feature type="region of interest" description="Disordered" evidence="1">
    <location>
        <begin position="876"/>
        <end position="897"/>
    </location>
</feature>
<feature type="region of interest" description="Disordered" evidence="1">
    <location>
        <begin position="157"/>
        <end position="453"/>
    </location>
</feature>
<feature type="compositionally biased region" description="Low complexity" evidence="1">
    <location>
        <begin position="260"/>
        <end position="271"/>
    </location>
</feature>
<feature type="compositionally biased region" description="Basic residues" evidence="1">
    <location>
        <begin position="1337"/>
        <end position="1346"/>
    </location>
</feature>